<dbReference type="Proteomes" id="UP001189429">
    <property type="component" value="Unassembled WGS sequence"/>
</dbReference>
<dbReference type="EMBL" id="CAUYUJ010015205">
    <property type="protein sequence ID" value="CAK0851051.1"/>
    <property type="molecule type" value="Genomic_DNA"/>
</dbReference>
<accession>A0ABN9TYL3</accession>
<evidence type="ECO:0000313" key="2">
    <source>
        <dbReference type="EMBL" id="CAK0851051.1"/>
    </source>
</evidence>
<protein>
    <submittedName>
        <fullName evidence="2">Uncharacterized protein</fullName>
    </submittedName>
</protein>
<comment type="caution">
    <text evidence="2">The sequence shown here is derived from an EMBL/GenBank/DDBJ whole genome shotgun (WGS) entry which is preliminary data.</text>
</comment>
<proteinExistence type="predicted"/>
<name>A0ABN9TYL3_9DINO</name>
<reference evidence="2" key="1">
    <citation type="submission" date="2023-10" db="EMBL/GenBank/DDBJ databases">
        <authorList>
            <person name="Chen Y."/>
            <person name="Shah S."/>
            <person name="Dougan E. K."/>
            <person name="Thang M."/>
            <person name="Chan C."/>
        </authorList>
    </citation>
    <scope>NUCLEOTIDE SEQUENCE [LARGE SCALE GENOMIC DNA]</scope>
</reference>
<evidence type="ECO:0000256" key="1">
    <source>
        <dbReference type="SAM" id="MobiDB-lite"/>
    </source>
</evidence>
<keyword evidence="3" id="KW-1185">Reference proteome</keyword>
<gene>
    <name evidence="2" type="ORF">PCOR1329_LOCUS43307</name>
</gene>
<organism evidence="2 3">
    <name type="scientific">Prorocentrum cordatum</name>
    <dbReference type="NCBI Taxonomy" id="2364126"/>
    <lineage>
        <taxon>Eukaryota</taxon>
        <taxon>Sar</taxon>
        <taxon>Alveolata</taxon>
        <taxon>Dinophyceae</taxon>
        <taxon>Prorocentrales</taxon>
        <taxon>Prorocentraceae</taxon>
        <taxon>Prorocentrum</taxon>
    </lineage>
</organism>
<evidence type="ECO:0000313" key="3">
    <source>
        <dbReference type="Proteomes" id="UP001189429"/>
    </source>
</evidence>
<sequence>MATFEMVIEGSFRFGRWLLAVAPGASEVLNAAYEGWARSFTGAPPWRNAMVATSELGWPLSGAGRAAVDVAVRRATLWALPEDDLYGAVFRGSQAAGHPSWARASLCLLQDWGVEDWPIWKARCAGPLAAYKAYAKTVITGRCLAARAQALDGHPYVQLRPCVSQDLAKGYALGLPTSCLRAQRSVSRLRAGLLTLTHRNRRRSWARLQYCIFCEATLAPEEGLSHALNVCGAWTEGRAAFGQAPGVGAGAEPGASMGAEPGSPGYQQLAEWAGALDSSATEFWGGRLLSLRPVLPPSSAHAGRSAAALSYELLHMPESGLLVPEPELPQALRRLSAGGGGGSGAAWAPSSAGWGGRRSWLNG</sequence>
<feature type="region of interest" description="Disordered" evidence="1">
    <location>
        <begin position="335"/>
        <end position="363"/>
    </location>
</feature>